<dbReference type="EMBL" id="AIDX01000001">
    <property type="protein sequence ID" value="EIQ81278.1"/>
    <property type="molecule type" value="Genomic_DNA"/>
</dbReference>
<comment type="caution">
    <text evidence="1">The sequence shown here is derived from an EMBL/GenBank/DDBJ whole genome shotgun (WGS) entry which is preliminary data.</text>
</comment>
<organism evidence="1 2">
    <name type="scientific">Streptococcus canis FSL Z3-227</name>
    <dbReference type="NCBI Taxonomy" id="482234"/>
    <lineage>
        <taxon>Bacteria</taxon>
        <taxon>Bacillati</taxon>
        <taxon>Bacillota</taxon>
        <taxon>Bacilli</taxon>
        <taxon>Lactobacillales</taxon>
        <taxon>Streptococcaceae</taxon>
        <taxon>Streptococcus</taxon>
    </lineage>
</organism>
<evidence type="ECO:0000313" key="2">
    <source>
        <dbReference type="Proteomes" id="UP000004423"/>
    </source>
</evidence>
<sequence length="32" mass="3634">MGDSQTSLDKTIVGIAKDQTVDFVFSLLFYFF</sequence>
<dbReference type="AlphaFoldDB" id="A0AAV3FQH2"/>
<proteinExistence type="predicted"/>
<reference evidence="1 2" key="1">
    <citation type="journal article" date="2012" name="PLoS ONE">
        <title>Gene Repertoire Evolution of Streptococcus pyogenes Inferred from Phylogenomic Analysis with Streptococcus canis and Streptococcus dysgalactiae.</title>
        <authorList>
            <person name="Lefebure T."/>
            <person name="Richards V.P."/>
            <person name="Lang P."/>
            <person name="Pavinski-Bitar P."/>
            <person name="Stanhope M.J."/>
        </authorList>
    </citation>
    <scope>NUCLEOTIDE SEQUENCE [LARGE SCALE GENOMIC DNA]</scope>
    <source>
        <strain evidence="1 2">FSL Z3-227</strain>
    </source>
</reference>
<protein>
    <submittedName>
        <fullName evidence="1">Uncharacterized protein</fullName>
    </submittedName>
</protein>
<gene>
    <name evidence="1" type="ORF">SCAZ3_02590</name>
</gene>
<accession>A0AAV3FQH2</accession>
<name>A0AAV3FQH2_STRCB</name>
<evidence type="ECO:0000313" key="1">
    <source>
        <dbReference type="EMBL" id="EIQ81278.1"/>
    </source>
</evidence>
<dbReference type="Proteomes" id="UP000004423">
    <property type="component" value="Unassembled WGS sequence"/>
</dbReference>